<protein>
    <submittedName>
        <fullName evidence="1">Uncharacterized protein</fullName>
    </submittedName>
</protein>
<evidence type="ECO:0000313" key="1">
    <source>
        <dbReference type="EMBL" id="OJH36573.1"/>
    </source>
</evidence>
<dbReference type="EMBL" id="MPIN01000010">
    <property type="protein sequence ID" value="OJH36573.1"/>
    <property type="molecule type" value="Genomic_DNA"/>
</dbReference>
<organism evidence="1 2">
    <name type="scientific">Cystobacter ferrugineus</name>
    <dbReference type="NCBI Taxonomy" id="83449"/>
    <lineage>
        <taxon>Bacteria</taxon>
        <taxon>Pseudomonadati</taxon>
        <taxon>Myxococcota</taxon>
        <taxon>Myxococcia</taxon>
        <taxon>Myxococcales</taxon>
        <taxon>Cystobacterineae</taxon>
        <taxon>Archangiaceae</taxon>
        <taxon>Cystobacter</taxon>
    </lineage>
</organism>
<sequence>MARYQREETSVDHAWASLLANGRVIETPFEQLRFNTLTEGGVEMTALFFVARDRTKMAVLLELKNVHGTAPWRLGETRLTSDASPFTPKPFALRMDRPEIDPRASGNLAVVVDRREFTTEKGLVDLTLAIAQKEGPLQMMILLDWRLLEEKKR</sequence>
<evidence type="ECO:0000313" key="2">
    <source>
        <dbReference type="Proteomes" id="UP000182229"/>
    </source>
</evidence>
<dbReference type="Pfam" id="PF09544">
    <property type="entry name" value="DUF2381"/>
    <property type="match status" value="1"/>
</dbReference>
<keyword evidence="2" id="KW-1185">Reference proteome</keyword>
<dbReference type="AlphaFoldDB" id="A0A1L9B316"/>
<name>A0A1L9B316_9BACT</name>
<proteinExistence type="predicted"/>
<reference evidence="1 2" key="2">
    <citation type="submission" date="2016-12" db="EMBL/GenBank/DDBJ databases">
        <title>Draft Genome Sequence of Cystobacter ferrugineus Strain Cbfe23.</title>
        <authorList>
            <person name="Akbar S."/>
            <person name="Dowd S.E."/>
            <person name="Stevens D.C."/>
        </authorList>
    </citation>
    <scope>NUCLEOTIDE SEQUENCE [LARGE SCALE GENOMIC DNA]</scope>
    <source>
        <strain evidence="1 2">Cbfe23</strain>
    </source>
</reference>
<dbReference type="Proteomes" id="UP000182229">
    <property type="component" value="Unassembled WGS sequence"/>
</dbReference>
<reference evidence="2" key="1">
    <citation type="submission" date="2016-11" db="EMBL/GenBank/DDBJ databases">
        <authorList>
            <person name="Shukria A."/>
            <person name="Stevens D.C."/>
        </authorList>
    </citation>
    <scope>NUCLEOTIDE SEQUENCE [LARGE SCALE GENOMIC DNA]</scope>
    <source>
        <strain evidence="2">Cbfe23</strain>
    </source>
</reference>
<dbReference type="InterPro" id="IPR011754">
    <property type="entry name" value="Mxa_paralog_2268"/>
</dbReference>
<dbReference type="STRING" id="83449.BON30_32985"/>
<comment type="caution">
    <text evidence="1">The sequence shown here is derived from an EMBL/GenBank/DDBJ whole genome shotgun (WGS) entry which is preliminary data.</text>
</comment>
<gene>
    <name evidence="1" type="ORF">BON30_32985</name>
</gene>
<accession>A0A1L9B316</accession>